<sequence length="353" mass="39453">MSDVQLALLILGLIIIIIMIIHNWAQISSHKKRKEKLNATSSTISEDNDPLFQSAEFEINDSTLSNESSNAEGSAKIISENLPDGIFPEVESVASITFVNIQNSLQPLFYDKALGINGLRIYVRNDNDIWATGQALEEGIRYNQILIVQQLVSRKGKLEHESVNSLIEYVNEVKTAVNGALFWLFNEEIGVESKRLNDMCREVDRALTLKVLPKSDTAFHPAALIDFFKSSSINRSGNEAHRLLNPKNENESICDIVNLSGKPLEINQEAFVQGIIFKMDVPNTKNITHAFNEMIKIIREACSQLNGTLVDVGGKPMNDDYISKVYVYLKGVEQKMLAKKIIPGSELAKKIFS</sequence>
<proteinExistence type="inferred from homology"/>
<evidence type="ECO:0000259" key="4">
    <source>
        <dbReference type="Pfam" id="PF04354"/>
    </source>
</evidence>
<keyword evidence="2" id="KW-0997">Cell inner membrane</keyword>
<dbReference type="InterPro" id="IPR036765">
    <property type="entry name" value="ZipA_FtsZ-bd_C_sf"/>
</dbReference>
<keyword evidence="3" id="KW-1133">Transmembrane helix</keyword>
<keyword evidence="1" id="KW-0131">Cell cycle</keyword>
<comment type="subcellular location">
    <subcellularLocation>
        <location evidence="2">Cell inner membrane</location>
        <topology evidence="2">Single-pass type I membrane protein</topology>
    </subcellularLocation>
</comment>
<dbReference type="SUPFAM" id="SSF64383">
    <property type="entry name" value="Cell-division protein ZipA, C-terminal domain"/>
    <property type="match status" value="1"/>
</dbReference>
<dbReference type="InterPro" id="IPR007449">
    <property type="entry name" value="ZipA_FtsZ-bd_C"/>
</dbReference>
<keyword evidence="6" id="KW-1185">Reference proteome</keyword>
<dbReference type="Gene3D" id="3.30.1400.10">
    <property type="entry name" value="ZipA, C-terminal FtsZ-binding domain"/>
    <property type="match status" value="1"/>
</dbReference>
<dbReference type="EMBL" id="AAUX01000001">
    <property type="protein sequence ID" value="EAV47202.1"/>
    <property type="molecule type" value="Genomic_DNA"/>
</dbReference>
<keyword evidence="2 3" id="KW-0812">Transmembrane</keyword>
<keyword evidence="2" id="KW-1003">Cell membrane</keyword>
<name>A0P6P2_9PROT</name>
<protein>
    <recommendedName>
        <fullName evidence="1">Cell division protein ZipA</fullName>
    </recommendedName>
</protein>
<feature type="transmembrane region" description="Helical" evidence="3">
    <location>
        <begin position="6"/>
        <end position="25"/>
    </location>
</feature>
<evidence type="ECO:0000256" key="1">
    <source>
        <dbReference type="RuleBase" id="RU003612"/>
    </source>
</evidence>
<comment type="function">
    <text evidence="1">Essential cell division protein that stabilizes the FtsZ protofilaments by cross-linking them and that serves as a cytoplasmic membrane anchor for the Z ring. Also required for the recruitment to the septal ring of downstream cell division proteins.</text>
</comment>
<evidence type="ECO:0000256" key="2">
    <source>
        <dbReference type="RuleBase" id="RU003613"/>
    </source>
</evidence>
<keyword evidence="2 3" id="KW-0472">Membrane</keyword>
<dbReference type="Proteomes" id="UP000054262">
    <property type="component" value="Unassembled WGS sequence"/>
</dbReference>
<organism evidence="5 6">
    <name type="scientific">Methylophilales bacterium HTCC2181</name>
    <dbReference type="NCBI Taxonomy" id="383631"/>
    <lineage>
        <taxon>Bacteria</taxon>
        <taxon>Pseudomonadati</taxon>
        <taxon>Pseudomonadota</taxon>
        <taxon>Betaproteobacteria</taxon>
        <taxon>Nitrosomonadales</taxon>
        <taxon>OM43 clade</taxon>
    </lineage>
</organism>
<keyword evidence="1" id="KW-0132">Cell division</keyword>
<evidence type="ECO:0000313" key="6">
    <source>
        <dbReference type="Proteomes" id="UP000054262"/>
    </source>
</evidence>
<feature type="domain" description="ZipA C-terminal FtsZ-binding" evidence="4">
    <location>
        <begin position="207"/>
        <end position="324"/>
    </location>
</feature>
<dbReference type="AlphaFoldDB" id="A0P6P2"/>
<comment type="similarity">
    <text evidence="1">Belongs to the ZipA family.</text>
</comment>
<evidence type="ECO:0000256" key="3">
    <source>
        <dbReference type="SAM" id="Phobius"/>
    </source>
</evidence>
<dbReference type="GO" id="GO:0090529">
    <property type="term" value="P:cell septum assembly"/>
    <property type="evidence" value="ECO:0007669"/>
    <property type="project" value="InterPro"/>
</dbReference>
<accession>A0P6P2</accession>
<dbReference type="Pfam" id="PF04354">
    <property type="entry name" value="ZipA_C"/>
    <property type="match status" value="1"/>
</dbReference>
<gene>
    <name evidence="5" type="ORF">MB2181_03975</name>
</gene>
<reference evidence="5 6" key="1">
    <citation type="submission" date="2006-11" db="EMBL/GenBank/DDBJ databases">
        <authorList>
            <person name="Giovannoni S."/>
            <person name="Vergin K."/>
            <person name="Ferriera S."/>
            <person name="Johnson J."/>
            <person name="Kravitz S."/>
            <person name="Beeson K."/>
            <person name="Sutton G."/>
            <person name="Rogers Y.-H."/>
            <person name="Friedman R."/>
            <person name="Frazier M."/>
            <person name="Venter J.C."/>
        </authorList>
    </citation>
    <scope>NUCLEOTIDE SEQUENCE [LARGE SCALE GENOMIC DNA]</scope>
    <source>
        <strain evidence="5 6">HTCC2181</strain>
    </source>
</reference>
<comment type="caution">
    <text evidence="5">The sequence shown here is derived from an EMBL/GenBank/DDBJ whole genome shotgun (WGS) entry which is preliminary data.</text>
</comment>
<dbReference type="OrthoDB" id="8521018at2"/>
<evidence type="ECO:0000313" key="5">
    <source>
        <dbReference type="EMBL" id="EAV47202.1"/>
    </source>
</evidence>
<dbReference type="GO" id="GO:0005886">
    <property type="term" value="C:plasma membrane"/>
    <property type="evidence" value="ECO:0007669"/>
    <property type="project" value="UniProtKB-SubCell"/>
</dbReference>